<dbReference type="PROSITE" id="PS50011">
    <property type="entry name" value="PROTEIN_KINASE_DOM"/>
    <property type="match status" value="1"/>
</dbReference>
<evidence type="ECO:0000259" key="1">
    <source>
        <dbReference type="PROSITE" id="PS50011"/>
    </source>
</evidence>
<name>A0A1H4GQ12_9BACT</name>
<dbReference type="RefSeq" id="WP_089766261.1">
    <property type="nucleotide sequence ID" value="NZ_BKAT01000076.1"/>
</dbReference>
<protein>
    <submittedName>
        <fullName evidence="2">Protein kinase domain-containing protein</fullName>
    </submittedName>
</protein>
<evidence type="ECO:0000313" key="2">
    <source>
        <dbReference type="EMBL" id="SEB11627.1"/>
    </source>
</evidence>
<dbReference type="EMBL" id="FNRL01000051">
    <property type="protein sequence ID" value="SEB11627.1"/>
    <property type="molecule type" value="Genomic_DNA"/>
</dbReference>
<proteinExistence type="predicted"/>
<dbReference type="GO" id="GO:0005524">
    <property type="term" value="F:ATP binding"/>
    <property type="evidence" value="ECO:0007669"/>
    <property type="project" value="InterPro"/>
</dbReference>
<dbReference type="Proteomes" id="UP000199656">
    <property type="component" value="Unassembled WGS sequence"/>
</dbReference>
<sequence>MANIYPSRTDIVTAMRNPQVSFKANELIGGTIIQKGSRVIQYPGGYTTVFPFNTVNGEKVAVRCWIADIGDAKRRSQEISTYLSALNNPYFCNFNYLEDALLINGNIYPIVLMDWVEGKTLKDFINDNIHSNPSTISKVRDNFKNMVAYFHQQNIAHGDLQHGNILVNPDCSLTIIDYDSMYIKPLEGMTDSIKGLPGYQHPSRSANRFVNPKLDYFSELVIYLSLLVFETQPNLWQKYYETEDLLFSKEDFANANHSFLINSLSQSNNQTIVDLTNKLKEQLSKNDIQQLEPLENLLIDKLEVIKDNIFDKFDKQPNPPSKKEVKLPDVNNITNKF</sequence>
<organism evidence="2 3">
    <name type="scientific">Chitinophaga terrae</name>
    <name type="common">ex Kim and Jung 2007</name>
    <dbReference type="NCBI Taxonomy" id="408074"/>
    <lineage>
        <taxon>Bacteria</taxon>
        <taxon>Pseudomonadati</taxon>
        <taxon>Bacteroidota</taxon>
        <taxon>Chitinophagia</taxon>
        <taxon>Chitinophagales</taxon>
        <taxon>Chitinophagaceae</taxon>
        <taxon>Chitinophaga</taxon>
    </lineage>
</organism>
<gene>
    <name evidence="2" type="ORF">SAMN05660909_05602</name>
</gene>
<keyword evidence="3" id="KW-1185">Reference proteome</keyword>
<dbReference type="InterPro" id="IPR011009">
    <property type="entry name" value="Kinase-like_dom_sf"/>
</dbReference>
<dbReference type="STRING" id="408074.SAMN05660909_05602"/>
<keyword evidence="2" id="KW-0418">Kinase</keyword>
<dbReference type="InterPro" id="IPR000719">
    <property type="entry name" value="Prot_kinase_dom"/>
</dbReference>
<accession>A0A1H4GQ12</accession>
<dbReference type="AlphaFoldDB" id="A0A1H4GQ12"/>
<dbReference type="Pfam" id="PF00069">
    <property type="entry name" value="Pkinase"/>
    <property type="match status" value="1"/>
</dbReference>
<dbReference type="GO" id="GO:0004672">
    <property type="term" value="F:protein kinase activity"/>
    <property type="evidence" value="ECO:0007669"/>
    <property type="project" value="InterPro"/>
</dbReference>
<dbReference type="Gene3D" id="1.10.510.10">
    <property type="entry name" value="Transferase(Phosphotransferase) domain 1"/>
    <property type="match status" value="1"/>
</dbReference>
<dbReference type="PANTHER" id="PTHR24347">
    <property type="entry name" value="SERINE/THREONINE-PROTEIN KINASE"/>
    <property type="match status" value="1"/>
</dbReference>
<feature type="domain" description="Protein kinase" evidence="1">
    <location>
        <begin position="22"/>
        <end position="337"/>
    </location>
</feature>
<dbReference type="OrthoDB" id="1022767at2"/>
<reference evidence="3" key="1">
    <citation type="submission" date="2016-10" db="EMBL/GenBank/DDBJ databases">
        <authorList>
            <person name="Varghese N."/>
            <person name="Submissions S."/>
        </authorList>
    </citation>
    <scope>NUCLEOTIDE SEQUENCE [LARGE SCALE GENOMIC DNA]</scope>
    <source>
        <strain evidence="3">DSM 23920</strain>
    </source>
</reference>
<keyword evidence="2" id="KW-0808">Transferase</keyword>
<dbReference type="SUPFAM" id="SSF56112">
    <property type="entry name" value="Protein kinase-like (PK-like)"/>
    <property type="match status" value="1"/>
</dbReference>
<evidence type="ECO:0000313" key="3">
    <source>
        <dbReference type="Proteomes" id="UP000199656"/>
    </source>
</evidence>